<proteinExistence type="predicted"/>
<keyword evidence="2" id="KW-1185">Reference proteome</keyword>
<dbReference type="SUPFAM" id="SSF54427">
    <property type="entry name" value="NTF2-like"/>
    <property type="match status" value="1"/>
</dbReference>
<dbReference type="AlphaFoldDB" id="A0A0M3ATZ3"/>
<reference evidence="1 2" key="1">
    <citation type="submission" date="2015-04" db="EMBL/GenBank/DDBJ databases">
        <title>Genome sequence of aromatic hydrocarbons-degrading Sphingobium chungbukense DJ77.</title>
        <authorList>
            <person name="Kim Y.-C."/>
            <person name="Chae J.-C."/>
        </authorList>
    </citation>
    <scope>NUCLEOTIDE SEQUENCE [LARGE SCALE GENOMIC DNA]</scope>
    <source>
        <strain evidence="1 2">DJ77</strain>
    </source>
</reference>
<comment type="caution">
    <text evidence="1">The sequence shown here is derived from an EMBL/GenBank/DDBJ whole genome shotgun (WGS) entry which is preliminary data.</text>
</comment>
<evidence type="ECO:0000313" key="1">
    <source>
        <dbReference type="EMBL" id="KKW92014.1"/>
    </source>
</evidence>
<gene>
    <name evidence="1" type="ORF">YP76_13145</name>
</gene>
<accession>A0A0M3ATZ3</accession>
<evidence type="ECO:0000313" key="2">
    <source>
        <dbReference type="Proteomes" id="UP000033874"/>
    </source>
</evidence>
<sequence length="143" mass="15433">MTAIQKLLAAVAAGALVFAITLTKERNAQANYAVVRAQQAAQAKPRDIVRGFRDLAGQQGRPDEAVAEYVAPDVATQLPGGTGRDAVRAWLRQNGDQKVTKEIADKNMIVEFYDDGVNGNISVAYRVEGGKIAEISEFRSKKS</sequence>
<organism evidence="1 2">
    <name type="scientific">Sphingobium chungbukense</name>
    <dbReference type="NCBI Taxonomy" id="56193"/>
    <lineage>
        <taxon>Bacteria</taxon>
        <taxon>Pseudomonadati</taxon>
        <taxon>Pseudomonadota</taxon>
        <taxon>Alphaproteobacteria</taxon>
        <taxon>Sphingomonadales</taxon>
        <taxon>Sphingomonadaceae</taxon>
        <taxon>Sphingobium</taxon>
    </lineage>
</organism>
<protein>
    <submittedName>
        <fullName evidence="1">Uncharacterized protein</fullName>
    </submittedName>
</protein>
<dbReference type="STRING" id="56193.YP76_13145"/>
<dbReference type="Gene3D" id="3.10.450.50">
    <property type="match status" value="1"/>
</dbReference>
<dbReference type="EMBL" id="LBIC01000005">
    <property type="protein sequence ID" value="KKW92014.1"/>
    <property type="molecule type" value="Genomic_DNA"/>
</dbReference>
<dbReference type="Proteomes" id="UP000033874">
    <property type="component" value="Unassembled WGS sequence"/>
</dbReference>
<dbReference type="PATRIC" id="fig|56193.3.peg.2736"/>
<name>A0A0M3ATZ3_9SPHN</name>
<dbReference type="InterPro" id="IPR032710">
    <property type="entry name" value="NTF2-like_dom_sf"/>
</dbReference>
<dbReference type="RefSeq" id="WP_046764020.1">
    <property type="nucleotide sequence ID" value="NZ_LBIC01000005.1"/>
</dbReference>